<gene>
    <name evidence="8" type="ORF">IWH25_17685</name>
</gene>
<dbReference type="Proteomes" id="UP000663444">
    <property type="component" value="Chromosome"/>
</dbReference>
<name>A0A974PYN2_9RHOO</name>
<proteinExistence type="predicted"/>
<keyword evidence="4" id="KW-1133">Transmembrane helix</keyword>
<dbReference type="Gene3D" id="3.30.450.20">
    <property type="entry name" value="PAS domain"/>
    <property type="match status" value="1"/>
</dbReference>
<dbReference type="GO" id="GO:0005886">
    <property type="term" value="C:plasma membrane"/>
    <property type="evidence" value="ECO:0007669"/>
    <property type="project" value="UniProtKB-SubCell"/>
</dbReference>
<evidence type="ECO:0000259" key="7">
    <source>
        <dbReference type="SMART" id="SM01049"/>
    </source>
</evidence>
<accession>A0A974PYN2</accession>
<dbReference type="SMART" id="SM01049">
    <property type="entry name" value="Cache_2"/>
    <property type="match status" value="1"/>
</dbReference>
<feature type="domain" description="Single Cache" evidence="7">
    <location>
        <begin position="30"/>
        <end position="106"/>
    </location>
</feature>
<evidence type="ECO:0000256" key="2">
    <source>
        <dbReference type="ARBA" id="ARBA00022475"/>
    </source>
</evidence>
<sequence length="153" mass="16392">MNLFARPAALVCAALIAAAPVPVQAAEPTRDDAVALVKKAAAAYKAAGKDKLLAEVGTENGPYHKGELYVFAYDLSGVIVAHPVNPKLVGKNTYEVPDVDGKFYRKEIIDNARAGKSGWVDYKYKNPASGKVEHKVAYYEPIGEIVAVAGIYK</sequence>
<feature type="chain" id="PRO_5037812953" evidence="6">
    <location>
        <begin position="26"/>
        <end position="153"/>
    </location>
</feature>
<evidence type="ECO:0000256" key="1">
    <source>
        <dbReference type="ARBA" id="ARBA00004651"/>
    </source>
</evidence>
<dbReference type="Pfam" id="PF17200">
    <property type="entry name" value="sCache_2"/>
    <property type="match status" value="1"/>
</dbReference>
<organism evidence="8 9">
    <name type="scientific">Azospira restricta</name>
    <dbReference type="NCBI Taxonomy" id="404405"/>
    <lineage>
        <taxon>Bacteria</taxon>
        <taxon>Pseudomonadati</taxon>
        <taxon>Pseudomonadota</taxon>
        <taxon>Betaproteobacteria</taxon>
        <taxon>Rhodocyclales</taxon>
        <taxon>Rhodocyclaceae</taxon>
        <taxon>Azospira</taxon>
    </lineage>
</organism>
<dbReference type="AlphaFoldDB" id="A0A974PYN2"/>
<keyword evidence="9" id="KW-1185">Reference proteome</keyword>
<keyword evidence="6" id="KW-0732">Signal</keyword>
<evidence type="ECO:0000256" key="4">
    <source>
        <dbReference type="ARBA" id="ARBA00022989"/>
    </source>
</evidence>
<reference evidence="8" key="1">
    <citation type="submission" date="2020-11" db="EMBL/GenBank/DDBJ databases">
        <title>Azospira restricta DSM 18626 genome sequence.</title>
        <authorList>
            <person name="Moe W.M."/>
        </authorList>
    </citation>
    <scope>NUCLEOTIDE SEQUENCE</scope>
    <source>
        <strain evidence="8">DSM 18626</strain>
    </source>
</reference>
<keyword evidence="2" id="KW-1003">Cell membrane</keyword>
<evidence type="ECO:0000313" key="8">
    <source>
        <dbReference type="EMBL" id="QRJ63546.1"/>
    </source>
</evidence>
<feature type="signal peptide" evidence="6">
    <location>
        <begin position="1"/>
        <end position="25"/>
    </location>
</feature>
<dbReference type="RefSeq" id="WP_203387074.1">
    <property type="nucleotide sequence ID" value="NZ_CP064781.1"/>
</dbReference>
<dbReference type="EMBL" id="CP064781">
    <property type="protein sequence ID" value="QRJ63546.1"/>
    <property type="molecule type" value="Genomic_DNA"/>
</dbReference>
<evidence type="ECO:0000256" key="5">
    <source>
        <dbReference type="ARBA" id="ARBA00023136"/>
    </source>
</evidence>
<keyword evidence="3" id="KW-0812">Transmembrane</keyword>
<evidence type="ECO:0000256" key="6">
    <source>
        <dbReference type="SAM" id="SignalP"/>
    </source>
</evidence>
<protein>
    <submittedName>
        <fullName evidence="8">Cache domain-containing protein</fullName>
    </submittedName>
</protein>
<comment type="subcellular location">
    <subcellularLocation>
        <location evidence="1">Cell membrane</location>
        <topology evidence="1">Multi-pass membrane protein</topology>
    </subcellularLocation>
</comment>
<keyword evidence="5" id="KW-0472">Membrane</keyword>
<dbReference type="InterPro" id="IPR033480">
    <property type="entry name" value="sCache_2"/>
</dbReference>
<dbReference type="KEGG" id="ares:IWH25_17685"/>
<evidence type="ECO:0000313" key="9">
    <source>
        <dbReference type="Proteomes" id="UP000663444"/>
    </source>
</evidence>
<evidence type="ECO:0000256" key="3">
    <source>
        <dbReference type="ARBA" id="ARBA00022692"/>
    </source>
</evidence>